<evidence type="ECO:0000256" key="8">
    <source>
        <dbReference type="SAM" id="Coils"/>
    </source>
</evidence>
<name>Q6X236_9ALPH</name>
<dbReference type="GeneID" id="36931273"/>
<keyword evidence="10" id="KW-1185">Reference proteome</keyword>
<evidence type="ECO:0000256" key="7">
    <source>
        <dbReference type="ARBA" id="ARBA00023296"/>
    </source>
</evidence>
<organism evidence="9 10">
    <name type="scientific">Bovine alphaherpesvirus 5</name>
    <dbReference type="NCBI Taxonomy" id="35244"/>
    <lineage>
        <taxon>Viruses</taxon>
        <taxon>Duplodnaviria</taxon>
        <taxon>Heunggongvirae</taxon>
        <taxon>Peploviricota</taxon>
        <taxon>Herviviricetes</taxon>
        <taxon>Herpesvirales</taxon>
        <taxon>Orthoherpesviridae</taxon>
        <taxon>Alphaherpesvirinae</taxon>
        <taxon>Varicellovirus</taxon>
        <taxon>Varicellovirus bovinealpha5</taxon>
    </lineage>
</organism>
<keyword evidence="1" id="KW-1163">Viral penetration into host nucleus</keyword>
<evidence type="ECO:0000313" key="10">
    <source>
        <dbReference type="Proteomes" id="UP000105204"/>
    </source>
</evidence>
<keyword evidence="2" id="KW-0167">Capsid protein</keyword>
<evidence type="ECO:0000256" key="5">
    <source>
        <dbReference type="ARBA" id="ARBA00022844"/>
    </source>
</evidence>
<accession>Q6X236</accession>
<dbReference type="KEGG" id="vg:36931273"/>
<dbReference type="RefSeq" id="NP_954923.1">
    <property type="nucleotide sequence ID" value="NC_005261.3"/>
</dbReference>
<evidence type="ECO:0000256" key="6">
    <source>
        <dbReference type="ARBA" id="ARBA00023219"/>
    </source>
</evidence>
<dbReference type="GO" id="GO:0046718">
    <property type="term" value="P:symbiont entry into host cell"/>
    <property type="evidence" value="ECO:0007669"/>
    <property type="project" value="UniProtKB-KW"/>
</dbReference>
<gene>
    <name evidence="9" type="ORF">BHV5-32</name>
</gene>
<dbReference type="GO" id="GO:0075732">
    <property type="term" value="P:viral penetration into host nucleus"/>
    <property type="evidence" value="ECO:0007669"/>
    <property type="project" value="UniProtKB-KW"/>
</dbReference>
<evidence type="ECO:0000256" key="3">
    <source>
        <dbReference type="ARBA" id="ARBA00022562"/>
    </source>
</evidence>
<dbReference type="GO" id="GO:0019072">
    <property type="term" value="P:viral genome packaging"/>
    <property type="evidence" value="ECO:0007669"/>
    <property type="project" value="InterPro"/>
</dbReference>
<evidence type="ECO:0000313" key="9">
    <source>
        <dbReference type="EMBL" id="AAR86137.1"/>
    </source>
</evidence>
<evidence type="ECO:0000256" key="4">
    <source>
        <dbReference type="ARBA" id="ARBA00022612"/>
    </source>
</evidence>
<dbReference type="HAMAP" id="MF_04025">
    <property type="entry name" value="HSV_CVC2"/>
    <property type="match status" value="1"/>
</dbReference>
<dbReference type="GO" id="GO:0019028">
    <property type="term" value="C:viral capsid"/>
    <property type="evidence" value="ECO:0007669"/>
    <property type="project" value="UniProtKB-KW"/>
</dbReference>
<keyword evidence="7" id="KW-1160">Virus entry into host cell</keyword>
<protein>
    <submittedName>
        <fullName evidence="9">UL25 DNA packaging virion protein</fullName>
    </submittedName>
</protein>
<reference evidence="9 10" key="1">
    <citation type="journal article" date="2003" name="J. Virol.">
        <title>Genome of bovine herpesvirus 5.</title>
        <authorList>
            <person name="Delhon G."/>
            <person name="Moraes M.P."/>
            <person name="Lu Z."/>
            <person name="Afonso C.L."/>
            <person name="Flores E.F."/>
            <person name="Weiblen R."/>
            <person name="Kutish G.F."/>
            <person name="Rock D.L."/>
        </authorList>
    </citation>
    <scope>NUCLEOTIDE SEQUENCE [LARGE SCALE GENOMIC DNA]</scope>
    <source>
        <strain evidence="9">SV507/99</strain>
    </source>
</reference>
<dbReference type="EMBL" id="AY261359">
    <property type="protein sequence ID" value="AAR86137.1"/>
    <property type="molecule type" value="Genomic_DNA"/>
</dbReference>
<keyword evidence="5" id="KW-0946">Virion</keyword>
<keyword evidence="4" id="KW-1188">Viral release from host cell</keyword>
<dbReference type="Proteomes" id="UP000105204">
    <property type="component" value="Segment"/>
</dbReference>
<keyword evidence="6" id="KW-0231">Viral genome packaging</keyword>
<dbReference type="GO" id="GO:0043657">
    <property type="term" value="C:host cell"/>
    <property type="evidence" value="ECO:0007669"/>
    <property type="project" value="GOC"/>
</dbReference>
<dbReference type="Pfam" id="PF01499">
    <property type="entry name" value="Herpes_UL25"/>
    <property type="match status" value="1"/>
</dbReference>
<keyword evidence="8" id="KW-0175">Coiled coil</keyword>
<dbReference type="InterPro" id="IPR002493">
    <property type="entry name" value="Herpes_UL25"/>
</dbReference>
<proteinExistence type="inferred from homology"/>
<evidence type="ECO:0000256" key="2">
    <source>
        <dbReference type="ARBA" id="ARBA00022561"/>
    </source>
</evidence>
<sequence>MALGRLEFACLGVDIHAVADRVFVPDERNFIAPAFPLRFWDEPVFAQAGDADATARELAAARARNRAAAAAADNLLARQRATGAEVDARIRPIEARVAEVAAVLADLEEAARRAEEADAAAAAESAARAGRAGEGEDGDCGAGALGALEAARPRRVQIAKNDPPLEYDTTLAADLLAMVYTARAGGGSAGIVFGTWYRTLQDRLIAERPLATRGMDYRDGRMSRTFMAAAVAALQSSGRMYVGNRAYSAFECAVLCLHLAHRATVGGARSPVTFVGLVEQLPAYLDALARAIDEGAARRVQYAFDFERLPRGQFQAPGGGAGRYERGALEAHAVVAALQRLRVLPAIPGALGGGAALARAADADGVAYVDDVHRAAGAFLARAQNLFLAEDQSLLRATVDAITALLLVRRLLWNGNVYADKLRNNFQIGTLVPGAAAPGEVARGADGGPDGAVGARSGDANLTFLCTRYVARVYEACPEVEVTQLFPGAAALALDALAPRSAAGAPRAISVAGGRHQGGLLRLVALELENRHRAAPAPVVEVVAAHDAVALQYERGLGVLMQQPRLRRALDETRRLSQFNVASDYDLLYFLCLGFVPLFTSAV</sequence>
<feature type="coiled-coil region" evidence="8">
    <location>
        <begin position="97"/>
        <end position="127"/>
    </location>
</feature>
<evidence type="ECO:0000256" key="1">
    <source>
        <dbReference type="ARBA" id="ARBA00022524"/>
    </source>
</evidence>
<keyword evidence="3" id="KW-1048">Host nucleus</keyword>